<evidence type="ECO:0000256" key="2">
    <source>
        <dbReference type="ARBA" id="ARBA00022679"/>
    </source>
</evidence>
<accession>G5KH23</accession>
<dbReference type="eggNOG" id="COG1897">
    <property type="taxonomic scope" value="Bacteria"/>
</dbReference>
<sequence length="146" mass="17134">MDYKLSGIYNQKNLLNDHLLLRGFNDSFLAPHSRYTTIDEEKIKKVNSLDILAQGDEVGISLLASKDLRQVFSFGHLEYDRWTLQKEYLRDYQKDLDTPKPIHYFPGDDPKKQPYFSWGLAATTFFNNWINYAVYQATPFDLKSLE</sequence>
<dbReference type="Gene3D" id="3.40.50.880">
    <property type="match status" value="1"/>
</dbReference>
<dbReference type="GO" id="GO:0008652">
    <property type="term" value="P:amino acid biosynthetic process"/>
    <property type="evidence" value="ECO:0007669"/>
    <property type="project" value="UniProtKB-KW"/>
</dbReference>
<keyword evidence="2" id="KW-0808">Transferase</keyword>
<dbReference type="EMBL" id="AEUZ02000001">
    <property type="protein sequence ID" value="EHJ56045.1"/>
    <property type="molecule type" value="Genomic_DNA"/>
</dbReference>
<dbReference type="SUPFAM" id="SSF52317">
    <property type="entry name" value="Class I glutamine amidotransferase-like"/>
    <property type="match status" value="1"/>
</dbReference>
<protein>
    <submittedName>
        <fullName evidence="4">Homoserine O-succinyltransferase domain protein</fullName>
    </submittedName>
</protein>
<evidence type="ECO:0000313" key="5">
    <source>
        <dbReference type="Proteomes" id="UP000005388"/>
    </source>
</evidence>
<dbReference type="STRING" id="764291.STRUR_1417"/>
<dbReference type="Pfam" id="PF04204">
    <property type="entry name" value="HTS"/>
    <property type="match status" value="1"/>
</dbReference>
<dbReference type="PANTHER" id="PTHR20919:SF0">
    <property type="entry name" value="HOMOSERINE O-SUCCINYLTRANSFERASE"/>
    <property type="match status" value="1"/>
</dbReference>
<dbReference type="InterPro" id="IPR033752">
    <property type="entry name" value="MetA_family"/>
</dbReference>
<organism evidence="4 5">
    <name type="scientific">Streptococcus urinalis 2285-97</name>
    <dbReference type="NCBI Taxonomy" id="764291"/>
    <lineage>
        <taxon>Bacteria</taxon>
        <taxon>Bacillati</taxon>
        <taxon>Bacillota</taxon>
        <taxon>Bacilli</taxon>
        <taxon>Lactobacillales</taxon>
        <taxon>Streptococcaceae</taxon>
        <taxon>Streptococcus</taxon>
    </lineage>
</organism>
<gene>
    <name evidence="4" type="ORF">STRUR_1417</name>
</gene>
<evidence type="ECO:0000256" key="1">
    <source>
        <dbReference type="ARBA" id="ARBA00022605"/>
    </source>
</evidence>
<keyword evidence="5" id="KW-1185">Reference proteome</keyword>
<evidence type="ECO:0000313" key="4">
    <source>
        <dbReference type="EMBL" id="EHJ56045.1"/>
    </source>
</evidence>
<comment type="caution">
    <text evidence="4">The sequence shown here is derived from an EMBL/GenBank/DDBJ whole genome shotgun (WGS) entry which is preliminary data.</text>
</comment>
<proteinExistence type="predicted"/>
<dbReference type="PANTHER" id="PTHR20919">
    <property type="entry name" value="HOMOSERINE O-SUCCINYLTRANSFERASE"/>
    <property type="match status" value="1"/>
</dbReference>
<dbReference type="Proteomes" id="UP000005388">
    <property type="component" value="Unassembled WGS sequence"/>
</dbReference>
<keyword evidence="3" id="KW-0012">Acyltransferase</keyword>
<dbReference type="GO" id="GO:0008899">
    <property type="term" value="F:homoserine O-succinyltransferase activity"/>
    <property type="evidence" value="ECO:0007669"/>
    <property type="project" value="TreeGrafter"/>
</dbReference>
<name>G5KH23_9STRE</name>
<dbReference type="AlphaFoldDB" id="G5KH23"/>
<reference evidence="4 5" key="1">
    <citation type="journal article" date="2014" name="Int. J. Syst. Evol. Microbiol.">
        <title>Phylogenomics and the dynamic genome evolution of the genus Streptococcus.</title>
        <authorList>
            <consortium name="The Broad Institute Genome Sequencing Platform"/>
            <person name="Richards V.P."/>
            <person name="Palmer S.R."/>
            <person name="Pavinski Bitar P.D."/>
            <person name="Qin X."/>
            <person name="Weinstock G.M."/>
            <person name="Highlander S.K."/>
            <person name="Town C.D."/>
            <person name="Burne R.A."/>
            <person name="Stanhope M.J."/>
        </authorList>
    </citation>
    <scope>NUCLEOTIDE SEQUENCE [LARGE SCALE GENOMIC DNA]</scope>
    <source>
        <strain evidence="4 5">2285-97</strain>
    </source>
</reference>
<evidence type="ECO:0000256" key="3">
    <source>
        <dbReference type="ARBA" id="ARBA00023315"/>
    </source>
</evidence>
<dbReference type="InterPro" id="IPR029062">
    <property type="entry name" value="Class_I_gatase-like"/>
</dbReference>
<keyword evidence="1" id="KW-0028">Amino-acid biosynthesis</keyword>